<dbReference type="PANTHER" id="PTHR33154">
    <property type="entry name" value="TRANSCRIPTIONAL REGULATOR, ARSR FAMILY"/>
    <property type="match status" value="1"/>
</dbReference>
<keyword evidence="6" id="KW-1185">Reference proteome</keyword>
<evidence type="ECO:0000313" key="6">
    <source>
        <dbReference type="Proteomes" id="UP000248706"/>
    </source>
</evidence>
<evidence type="ECO:0000256" key="3">
    <source>
        <dbReference type="ARBA" id="ARBA00023163"/>
    </source>
</evidence>
<protein>
    <recommendedName>
        <fullName evidence="4">HTH arsR-type domain-containing protein</fullName>
    </recommendedName>
</protein>
<keyword evidence="3" id="KW-0804">Transcription</keyword>
<keyword evidence="1" id="KW-0805">Transcription regulation</keyword>
<organism evidence="5 6">
    <name type="scientific">Thermogemmatispora tikiterensis</name>
    <dbReference type="NCBI Taxonomy" id="1825093"/>
    <lineage>
        <taxon>Bacteria</taxon>
        <taxon>Bacillati</taxon>
        <taxon>Chloroflexota</taxon>
        <taxon>Ktedonobacteria</taxon>
        <taxon>Thermogemmatisporales</taxon>
        <taxon>Thermogemmatisporaceae</taxon>
        <taxon>Thermogemmatispora</taxon>
    </lineage>
</organism>
<keyword evidence="2" id="KW-0238">DNA-binding</keyword>
<dbReference type="PROSITE" id="PS50987">
    <property type="entry name" value="HTH_ARSR_2"/>
    <property type="match status" value="1"/>
</dbReference>
<evidence type="ECO:0000313" key="5">
    <source>
        <dbReference type="EMBL" id="RAQ96055.1"/>
    </source>
</evidence>
<dbReference type="InterPro" id="IPR051081">
    <property type="entry name" value="HTH_MetalResp_TranReg"/>
</dbReference>
<dbReference type="GO" id="GO:0003677">
    <property type="term" value="F:DNA binding"/>
    <property type="evidence" value="ECO:0007669"/>
    <property type="project" value="UniProtKB-KW"/>
</dbReference>
<dbReference type="EMBL" id="MCIF01000002">
    <property type="protein sequence ID" value="RAQ96055.1"/>
    <property type="molecule type" value="Genomic_DNA"/>
</dbReference>
<dbReference type="InterPro" id="IPR036388">
    <property type="entry name" value="WH-like_DNA-bd_sf"/>
</dbReference>
<dbReference type="Gene3D" id="1.10.10.10">
    <property type="entry name" value="Winged helix-like DNA-binding domain superfamily/Winged helix DNA-binding domain"/>
    <property type="match status" value="1"/>
</dbReference>
<dbReference type="RefSeq" id="WP_112429305.1">
    <property type="nucleotide sequence ID" value="NZ_MCIF01000002.1"/>
</dbReference>
<dbReference type="InterPro" id="IPR011991">
    <property type="entry name" value="ArsR-like_HTH"/>
</dbReference>
<accession>A0A328VPE4</accession>
<dbReference type="InterPro" id="IPR036390">
    <property type="entry name" value="WH_DNA-bd_sf"/>
</dbReference>
<dbReference type="Pfam" id="PF12840">
    <property type="entry name" value="HTH_20"/>
    <property type="match status" value="1"/>
</dbReference>
<evidence type="ECO:0000256" key="2">
    <source>
        <dbReference type="ARBA" id="ARBA00023125"/>
    </source>
</evidence>
<feature type="domain" description="HTH arsR-type" evidence="4">
    <location>
        <begin position="18"/>
        <end position="120"/>
    </location>
</feature>
<dbReference type="SMART" id="SM00418">
    <property type="entry name" value="HTH_ARSR"/>
    <property type="match status" value="1"/>
</dbReference>
<dbReference type="OrthoDB" id="9804742at2"/>
<gene>
    <name evidence="5" type="ORF">A4R35_10970</name>
</gene>
<dbReference type="InterPro" id="IPR001845">
    <property type="entry name" value="HTH_ArsR_DNA-bd_dom"/>
</dbReference>
<comment type="caution">
    <text evidence="5">The sequence shown here is derived from an EMBL/GenBank/DDBJ whole genome shotgun (WGS) entry which is preliminary data.</text>
</comment>
<dbReference type="CDD" id="cd00090">
    <property type="entry name" value="HTH_ARSR"/>
    <property type="match status" value="1"/>
</dbReference>
<dbReference type="AlphaFoldDB" id="A0A328VPE4"/>
<dbReference type="PANTHER" id="PTHR33154:SF33">
    <property type="entry name" value="TRANSCRIPTIONAL REPRESSOR SDPR"/>
    <property type="match status" value="1"/>
</dbReference>
<proteinExistence type="predicted"/>
<sequence>MCARRSEGSSSEEPLEELPEDVEAFIDYFLGTMCDPSRRQILALLAAPAVERERPVEMRSGEIAKALGLAHATVSGHLRQLARTGLLGSRRSGNEVYYSVRNHLLVRAFHDLVEALYKEHQERFKGKKESSEDDRSA</sequence>
<reference evidence="5 6" key="1">
    <citation type="submission" date="2016-08" db="EMBL/GenBank/DDBJ databases">
        <title>Analysis of Carbohydrate Active Enzymes in Thermogemmatispora T81 Reveals Carbohydrate Degradation Ability.</title>
        <authorList>
            <person name="Tomazini A."/>
            <person name="Lal S."/>
            <person name="Stott M."/>
            <person name="Henrissat B."/>
            <person name="Polikarpov I."/>
            <person name="Sparling R."/>
            <person name="Levin D.B."/>
        </authorList>
    </citation>
    <scope>NUCLEOTIDE SEQUENCE [LARGE SCALE GENOMIC DNA]</scope>
    <source>
        <strain evidence="5 6">T81</strain>
    </source>
</reference>
<evidence type="ECO:0000259" key="4">
    <source>
        <dbReference type="PROSITE" id="PS50987"/>
    </source>
</evidence>
<name>A0A328VPE4_9CHLR</name>
<dbReference type="NCBIfam" id="NF033788">
    <property type="entry name" value="HTH_metalloreg"/>
    <property type="match status" value="1"/>
</dbReference>
<dbReference type="SUPFAM" id="SSF46785">
    <property type="entry name" value="Winged helix' DNA-binding domain"/>
    <property type="match status" value="1"/>
</dbReference>
<evidence type="ECO:0000256" key="1">
    <source>
        <dbReference type="ARBA" id="ARBA00023015"/>
    </source>
</evidence>
<dbReference type="GO" id="GO:0003700">
    <property type="term" value="F:DNA-binding transcription factor activity"/>
    <property type="evidence" value="ECO:0007669"/>
    <property type="project" value="InterPro"/>
</dbReference>
<dbReference type="Proteomes" id="UP000248706">
    <property type="component" value="Unassembled WGS sequence"/>
</dbReference>